<dbReference type="EMBL" id="JAKELO010000002">
    <property type="protein sequence ID" value="MDE4907231.1"/>
    <property type="molecule type" value="Genomic_DNA"/>
</dbReference>
<proteinExistence type="predicted"/>
<evidence type="ECO:0000313" key="3">
    <source>
        <dbReference type="Proteomes" id="UP001143747"/>
    </source>
</evidence>
<dbReference type="Proteomes" id="UP001143747">
    <property type="component" value="Unassembled WGS sequence"/>
</dbReference>
<protein>
    <submittedName>
        <fullName evidence="2">ATP-grasp domain-containing protein</fullName>
    </submittedName>
</protein>
<dbReference type="InterPro" id="IPR013651">
    <property type="entry name" value="ATP-grasp_RimK-type"/>
</dbReference>
<dbReference type="PANTHER" id="PTHR21621">
    <property type="entry name" value="RIBOSOMAL PROTEIN S6 MODIFICATION PROTEIN"/>
    <property type="match status" value="1"/>
</dbReference>
<dbReference type="GO" id="GO:0016879">
    <property type="term" value="F:ligase activity, forming carbon-nitrogen bonds"/>
    <property type="evidence" value="ECO:0007669"/>
    <property type="project" value="TreeGrafter"/>
</dbReference>
<organism evidence="2 3">
    <name type="scientific">Methanogenium marinum</name>
    <dbReference type="NCBI Taxonomy" id="348610"/>
    <lineage>
        <taxon>Archaea</taxon>
        <taxon>Methanobacteriati</taxon>
        <taxon>Methanobacteriota</taxon>
        <taxon>Stenosarchaea group</taxon>
        <taxon>Methanomicrobia</taxon>
        <taxon>Methanomicrobiales</taxon>
        <taxon>Methanomicrobiaceae</taxon>
        <taxon>Methanogenium</taxon>
    </lineage>
</organism>
<dbReference type="Gene3D" id="3.30.470.20">
    <property type="entry name" value="ATP-grasp fold, B domain"/>
    <property type="match status" value="1"/>
</dbReference>
<keyword evidence="3" id="KW-1185">Reference proteome</keyword>
<gene>
    <name evidence="2" type="ORF">L0665_01135</name>
</gene>
<dbReference type="SUPFAM" id="SSF56059">
    <property type="entry name" value="Glutathione synthetase ATP-binding domain-like"/>
    <property type="match status" value="1"/>
</dbReference>
<feature type="domain" description="ATP-grasp fold RimK-type" evidence="1">
    <location>
        <begin position="87"/>
        <end position="244"/>
    </location>
</feature>
<dbReference type="GO" id="GO:0005737">
    <property type="term" value="C:cytoplasm"/>
    <property type="evidence" value="ECO:0007669"/>
    <property type="project" value="TreeGrafter"/>
</dbReference>
<accession>A0A9Q4KRP7</accession>
<evidence type="ECO:0000259" key="1">
    <source>
        <dbReference type="Pfam" id="PF08443"/>
    </source>
</evidence>
<dbReference type="RefSeq" id="WP_274923892.1">
    <property type="nucleotide sequence ID" value="NZ_JAKELO010000002.1"/>
</dbReference>
<evidence type="ECO:0000313" key="2">
    <source>
        <dbReference type="EMBL" id="MDE4907231.1"/>
    </source>
</evidence>
<dbReference type="PANTHER" id="PTHR21621:SF0">
    <property type="entry name" value="BETA-CITRYLGLUTAMATE SYNTHASE B-RELATED"/>
    <property type="match status" value="1"/>
</dbReference>
<dbReference type="AlphaFoldDB" id="A0A9Q4KRP7"/>
<comment type="caution">
    <text evidence="2">The sequence shown here is derived from an EMBL/GenBank/DDBJ whole genome shotgun (WGS) entry which is preliminary data.</text>
</comment>
<reference evidence="2" key="1">
    <citation type="submission" date="2022-01" db="EMBL/GenBank/DDBJ databases">
        <title>Draft genome of Methanogenium marinum DSM 15558.</title>
        <authorList>
            <person name="Chen S.-C."/>
            <person name="You Y.-T."/>
        </authorList>
    </citation>
    <scope>NUCLEOTIDE SEQUENCE</scope>
    <source>
        <strain evidence="2">DSM 15558</strain>
    </source>
</reference>
<name>A0A9Q4KRP7_9EURY</name>
<dbReference type="Pfam" id="PF08443">
    <property type="entry name" value="RimK"/>
    <property type="match status" value="1"/>
</dbReference>
<sequence>MIYIVPKPTDTPDDNSTGMVIRALKDRDYPYELLDIDTIDPFSPDISGETIWVCGIKQDGVQFEVISALALANRMVNDPHTIAVCASKAQTTARLLKAGVPTPDTIFTGSLIEAERFLSRHEKAVYKPLYGYDGNGIFPFTDIGELPEGPYYLQEFVENDRDYRVFVIGGVAVGAIVRVSDTFAHNIHQGGFGSALTELPDAMKEVAGAAARAIGIDYCGVDLLERGDSYTVLEVNGTPNWHCMEAPIPELLADYLMKEDKKNNG</sequence>